<reference evidence="2 3" key="1">
    <citation type="submission" date="2016-11" db="EMBL/GenBank/DDBJ databases">
        <authorList>
            <person name="Jaros S."/>
            <person name="Januszkiewicz K."/>
            <person name="Wedrychowicz H."/>
        </authorList>
    </citation>
    <scope>NUCLEOTIDE SEQUENCE [LARGE SCALE GENOMIC DNA]</scope>
    <source>
        <strain evidence="2">NCIMB 2154T</strain>
    </source>
</reference>
<protein>
    <recommendedName>
        <fullName evidence="1">Late embryogenesis abundant protein LEA-2 subgroup domain-containing protein</fullName>
    </recommendedName>
</protein>
<dbReference type="InterPro" id="IPR004864">
    <property type="entry name" value="LEA_2"/>
</dbReference>
<dbReference type="RefSeq" id="WP_024742045.1">
    <property type="nucleotide sequence ID" value="NZ_BAUG01000045.1"/>
</dbReference>
<dbReference type="AlphaFoldDB" id="A0A2H1E9H9"/>
<dbReference type="STRING" id="1349785.GCA_000509405_00602"/>
<dbReference type="OrthoDB" id="1144002at2"/>
<dbReference type="EMBL" id="LT634361">
    <property type="protein sequence ID" value="SFZ82501.1"/>
    <property type="molecule type" value="Genomic_DNA"/>
</dbReference>
<keyword evidence="3" id="KW-1185">Reference proteome</keyword>
<dbReference type="GeneID" id="47723132"/>
<dbReference type="KEGG" id="tmar:MARIT_1620"/>
<dbReference type="SUPFAM" id="SSF117070">
    <property type="entry name" value="LEA14-like"/>
    <property type="match status" value="1"/>
</dbReference>
<organism evidence="2 3">
    <name type="scientific">Tenacibaculum maritimum NCIMB 2154</name>
    <dbReference type="NCBI Taxonomy" id="1349785"/>
    <lineage>
        <taxon>Bacteria</taxon>
        <taxon>Pseudomonadati</taxon>
        <taxon>Bacteroidota</taxon>
        <taxon>Flavobacteriia</taxon>
        <taxon>Flavobacteriales</taxon>
        <taxon>Flavobacteriaceae</taxon>
        <taxon>Tenacibaculum</taxon>
    </lineage>
</organism>
<dbReference type="Gene3D" id="2.60.40.1820">
    <property type="match status" value="1"/>
</dbReference>
<gene>
    <name evidence="2" type="ORF">MARIT_1620</name>
</gene>
<feature type="domain" description="Late embryogenesis abundant protein LEA-2 subgroup" evidence="1">
    <location>
        <begin position="50"/>
        <end position="138"/>
    </location>
</feature>
<dbReference type="Pfam" id="PF03168">
    <property type="entry name" value="LEA_2"/>
    <property type="match status" value="1"/>
</dbReference>
<evidence type="ECO:0000313" key="3">
    <source>
        <dbReference type="Proteomes" id="UP000231564"/>
    </source>
</evidence>
<evidence type="ECO:0000313" key="2">
    <source>
        <dbReference type="EMBL" id="SFZ82501.1"/>
    </source>
</evidence>
<dbReference type="Proteomes" id="UP000231564">
    <property type="component" value="Chromosome MARIT"/>
</dbReference>
<proteinExistence type="predicted"/>
<accession>A0A2H1E9H9</accession>
<name>A0A2H1E9H9_9FLAO</name>
<evidence type="ECO:0000259" key="1">
    <source>
        <dbReference type="Pfam" id="PF03168"/>
    </source>
</evidence>
<sequence length="153" mass="17272">MRKFVYFLGILLCFLNCSVREKPIFLKVDAIKVVAIKSDTIHLKASAFFQNPNDIGGTISTDEIKVMVNETEIAKVSSEKFKVPARKEFEVPLQVKIPTKKVFETKKNGILGGLINALLSNSLKVRFKGNLKYALFGFSRIYAIDQTEEIKLQ</sequence>